<feature type="transmembrane region" description="Helical" evidence="1">
    <location>
        <begin position="12"/>
        <end position="44"/>
    </location>
</feature>
<keyword evidence="1" id="KW-0812">Transmembrane</keyword>
<keyword evidence="3" id="KW-1185">Reference proteome</keyword>
<sequence>MPNFVKPIGKELLFILAVIISAALANLVGIPVLSLGFLSLLIFIGVYSAKKYERAKSTTISHSS</sequence>
<dbReference type="EMBL" id="QICH01000001">
    <property type="protein sequence ID" value="PXF64164.1"/>
    <property type="molecule type" value="Genomic_DNA"/>
</dbReference>
<gene>
    <name evidence="2" type="ORF">DL796_03220</name>
</gene>
<reference evidence="2 3" key="1">
    <citation type="submission" date="2018-05" db="EMBL/GenBank/DDBJ databases">
        <title>Kangiella spongicola genome sequence.</title>
        <authorList>
            <person name="Maclea K.S."/>
            <person name="Goen A.E."/>
            <person name="Kelley C."/>
            <person name="Underriner A."/>
            <person name="Silverwood T."/>
            <person name="Trachtenberg A.M."/>
        </authorList>
    </citation>
    <scope>NUCLEOTIDE SEQUENCE [LARGE SCALE GENOMIC DNA]</scope>
    <source>
        <strain evidence="2 3">ATCC BAA-2076</strain>
    </source>
</reference>
<protein>
    <submittedName>
        <fullName evidence="2">Uncharacterized protein</fullName>
    </submittedName>
</protein>
<comment type="caution">
    <text evidence="2">The sequence shown here is derived from an EMBL/GenBank/DDBJ whole genome shotgun (WGS) entry which is preliminary data.</text>
</comment>
<dbReference type="Proteomes" id="UP000247689">
    <property type="component" value="Unassembled WGS sequence"/>
</dbReference>
<organism evidence="2 3">
    <name type="scientific">Kangiella spongicola</name>
    <dbReference type="NCBI Taxonomy" id="796379"/>
    <lineage>
        <taxon>Bacteria</taxon>
        <taxon>Pseudomonadati</taxon>
        <taxon>Pseudomonadota</taxon>
        <taxon>Gammaproteobacteria</taxon>
        <taxon>Kangiellales</taxon>
        <taxon>Kangiellaceae</taxon>
        <taxon>Kangiella</taxon>
    </lineage>
</organism>
<evidence type="ECO:0000313" key="2">
    <source>
        <dbReference type="EMBL" id="PXF64164.1"/>
    </source>
</evidence>
<accession>A0A318DA90</accession>
<keyword evidence="1" id="KW-1133">Transmembrane helix</keyword>
<evidence type="ECO:0000256" key="1">
    <source>
        <dbReference type="SAM" id="Phobius"/>
    </source>
</evidence>
<dbReference type="AlphaFoldDB" id="A0A318DA90"/>
<evidence type="ECO:0000313" key="3">
    <source>
        <dbReference type="Proteomes" id="UP000247689"/>
    </source>
</evidence>
<dbReference type="RefSeq" id="WP_110199913.1">
    <property type="nucleotide sequence ID" value="NZ_QICH01000001.1"/>
</dbReference>
<name>A0A318DA90_9GAMM</name>
<proteinExistence type="predicted"/>
<keyword evidence="1" id="KW-0472">Membrane</keyword>